<dbReference type="SUPFAM" id="SSF49299">
    <property type="entry name" value="PKD domain"/>
    <property type="match status" value="1"/>
</dbReference>
<evidence type="ECO:0000256" key="3">
    <source>
        <dbReference type="ARBA" id="ARBA00023157"/>
    </source>
</evidence>
<proteinExistence type="predicted"/>
<dbReference type="InterPro" id="IPR008979">
    <property type="entry name" value="Galactose-bd-like_sf"/>
</dbReference>
<dbReference type="Proteomes" id="UP000619238">
    <property type="component" value="Unassembled WGS sequence"/>
</dbReference>
<protein>
    <submittedName>
        <fullName evidence="7">PKD domain-containing protein</fullName>
    </submittedName>
</protein>
<dbReference type="CDD" id="cd00041">
    <property type="entry name" value="CUB"/>
    <property type="match status" value="1"/>
</dbReference>
<gene>
    <name evidence="7" type="ORF">H2O64_15595</name>
</gene>
<dbReference type="PROSITE" id="PS50093">
    <property type="entry name" value="PKD"/>
    <property type="match status" value="1"/>
</dbReference>
<dbReference type="InterPro" id="IPR002884">
    <property type="entry name" value="P_dom"/>
</dbReference>
<dbReference type="CDD" id="cd00146">
    <property type="entry name" value="PKD"/>
    <property type="match status" value="1"/>
</dbReference>
<dbReference type="EMBL" id="JACGWS010000009">
    <property type="protein sequence ID" value="MBC8756101.1"/>
    <property type="molecule type" value="Genomic_DNA"/>
</dbReference>
<organism evidence="7 8">
    <name type="scientific">Kordia aestuariivivens</name>
    <dbReference type="NCBI Taxonomy" id="2759037"/>
    <lineage>
        <taxon>Bacteria</taxon>
        <taxon>Pseudomonadati</taxon>
        <taxon>Bacteroidota</taxon>
        <taxon>Flavobacteriia</taxon>
        <taxon>Flavobacteriales</taxon>
        <taxon>Flavobacteriaceae</taxon>
        <taxon>Kordia</taxon>
    </lineage>
</organism>
<name>A0ABR7QBZ2_9FLAO</name>
<keyword evidence="3" id="KW-1015">Disulfide bond</keyword>
<reference evidence="7 8" key="1">
    <citation type="submission" date="2020-07" db="EMBL/GenBank/DDBJ databases">
        <title>Description of Kordia aestuariivivens sp. nov., isolated from a tidal flat.</title>
        <authorList>
            <person name="Park S."/>
            <person name="Yoon J.-H."/>
        </authorList>
    </citation>
    <scope>NUCLEOTIDE SEQUENCE [LARGE SCALE GENOMIC DNA]</scope>
    <source>
        <strain evidence="7 8">YSTF-M3</strain>
    </source>
</reference>
<accession>A0ABR7QBZ2</accession>
<dbReference type="SUPFAM" id="SSF49854">
    <property type="entry name" value="Spermadhesin, CUB domain"/>
    <property type="match status" value="1"/>
</dbReference>
<sequence length="1997" mass="212469">MENGTFNICQGTFLDTGGGGAGQYSNNESFTMTICPDNAGDKVQLIFTSFGLQDMSDFMNIYDGDDNTAPQFGAFTGTTTPGTVIATNTNTTGCITIEFISDAAGVNIGWAADISCVTPCQTINSQLDSSLPAADANGFIEICQGDDVTFNGSGTFTSDGTGAEYQWDFGDGSSEIGQVVTHNFPNPGAYIVNLTITDTNNCTNNNLINQVVRVSTTPSFAGTVPTDDFLCFGDSTTIPGIVTPTPYIVECTPPVSGQTFLPDGNGVSYETSIPVDCFDPAQVLTSGSEIFRICLNIEHSYSGDLDIIIISPNGQQADLFLQSGGGTYFGGANDDNSNAPGVGADYCFSLLGTQVLAAGAPTITAGSNPPNNSWQPGTYLPIDTNGFDDLIGSPLNGNWTIRVTDNIGIDNGYIFSWNLDFDPAILPADESFTPVIVSQGWLPDASITNNVSDVITVLPTTPGQHCYTYEVTDDLGCTYSETVCIDVTPEMNNGAPSNLSVCSNNTTEVFDLTVNTALILAPIPDTTDMVVTYHLSQADADAGTGALTLAQAQAYTGTDGEAIFIRLSYIGTTAIDCFETETFTLNIGNTTANVVPDIVLCDIGNDGQEEFNFCSQSLLALGTQDPANYTVTFHDTQADADANVSPIACIYTNTTAPVDDIYIRVTDNNSATCFAVTSFDLILNAEPALTAAPDMVVCDDVSNDGTEFFNLDSQIPLILGTQDPMNFTISYHGSTADAAGNINPLPATYPNITPSDLIVVRVQSNITSCVSTTQFNVVVDALPIANVVAGITVCDDVSNDGTEVFNFPALGVNAAILGTQDPALFTITYHSSSMDALSGANPLVVPYSNTAQCETIHVRIANMNNALCFDTTSFQICVNYQPTAAQPADMIVCDDASNDGTETFDFTTQIPTITGTQDPLLIDINFHASQADADANINPLPTTYVGSDGEIIFVSVTSTDVTNICATTTSFTLAVNPLPVPVIPTTLEVCDDDTDGFIPFTLTTADAEILAGQTSTDAMSITYYETPLEAQTGVGTPLISDYTNTTANMQTVHIRIVNTVTGCVNVSTLDLQVNPAITATTPSNFTVCDDTNGDDNDDLGTFDLTTLDAEILGTLAGTATVTYYDNSGTEIIGLYTTTSGPVSTVDARVTDNITGCFDIVTVTLIVDPLPNLDNIPPMIACDFNNPGDLMEMFDLTTHTTTVENGQVGLTITYHLTPADAGTGAGAITSLTGTDGDTIHVRAINLLGCIQTGTFQLEVPQLPVIATPSTLEACDDETADGIAPTDLTVTNDEITLSNPDLNVSYHLTFADADSDMSALIMPYVNTATPTTYMVFVRVEDINTGCHVVTQLTVNINDTPGVFPATPLEYCDTDNDGFGIFNIRSTENQITGGLIPGQVTVTYHETPEDADNDVNPLADTYTNINAYNQTIYVRVENVLTGCFNVVALELIVFDSPEIAALDAVSLAECDDITADGIAQFDLTQSEVEILNGEDPTTHTVRYYNTQVNAIAGLAAGEINNINAYSNIPPSPQIIWVRVEDLATGCFSITNLTLIVNELPVLTQLPGLDTCDAVTLNDGIEVFNLTSLAEQLLNNVPGISLQYYANAADLASDTPIGDPTMYSNVEIGVQTIFVKATNDTTGCENTITFDIRVNPLPSPTLNPSGMLDAEVCDDDNDGFTSFNLNDLINDIINNEPDVIYSFHETQADATNNLNPLASPYNNIMMDTQTIYVLATNTVTGCFTVTPLQLNVIPIPVLPLNITDLEECDEAANLDGFTMFDLTQTQMEIYGTQTPSDYTLTYHETEQDAIDDLSPIVNLTDYINITINQQTIWVRLEDNTTACYAIGSFDIIVVGPPVLVQPTPFALCDDLESGDESDEISTFDLTDKYIEITGGNTSLTLTYYASLADLNSNTPIADPTAYQNTSNPQVLYIRAANAAGCTTDITMTLRVLPIPTPNTTPTILEACDDDSDGDATNGMLIFDLTQSEAEIVDNESNVTVS</sequence>
<feature type="domain" description="P/Homo B" evidence="6">
    <location>
        <begin position="242"/>
        <end position="430"/>
    </location>
</feature>
<dbReference type="InterPro" id="IPR013783">
    <property type="entry name" value="Ig-like_fold"/>
</dbReference>
<dbReference type="Pfam" id="PF18911">
    <property type="entry name" value="PKD_4"/>
    <property type="match status" value="1"/>
</dbReference>
<dbReference type="InterPro" id="IPR022409">
    <property type="entry name" value="PKD/Chitinase_dom"/>
</dbReference>
<dbReference type="SUPFAM" id="SSF49785">
    <property type="entry name" value="Galactose-binding domain-like"/>
    <property type="match status" value="1"/>
</dbReference>
<dbReference type="Gene3D" id="2.60.120.290">
    <property type="entry name" value="Spermadhesin, CUB domain"/>
    <property type="match status" value="1"/>
</dbReference>
<evidence type="ECO:0000313" key="7">
    <source>
        <dbReference type="EMBL" id="MBC8756101.1"/>
    </source>
</evidence>
<dbReference type="InterPro" id="IPR035986">
    <property type="entry name" value="PKD_dom_sf"/>
</dbReference>
<evidence type="ECO:0000259" key="4">
    <source>
        <dbReference type="PROSITE" id="PS01180"/>
    </source>
</evidence>
<dbReference type="InterPro" id="IPR000601">
    <property type="entry name" value="PKD_dom"/>
</dbReference>
<dbReference type="InterPro" id="IPR035914">
    <property type="entry name" value="Sperma_CUB_dom_sf"/>
</dbReference>
<feature type="domain" description="PKD" evidence="5">
    <location>
        <begin position="131"/>
        <end position="219"/>
    </location>
</feature>
<dbReference type="InterPro" id="IPR000859">
    <property type="entry name" value="CUB_dom"/>
</dbReference>
<evidence type="ECO:0000259" key="5">
    <source>
        <dbReference type="PROSITE" id="PS50093"/>
    </source>
</evidence>
<evidence type="ECO:0000256" key="2">
    <source>
        <dbReference type="ARBA" id="ARBA00022801"/>
    </source>
</evidence>
<dbReference type="Gene3D" id="2.60.40.10">
    <property type="entry name" value="Immunoglobulins"/>
    <property type="match status" value="1"/>
</dbReference>
<dbReference type="Gene3D" id="2.60.120.260">
    <property type="entry name" value="Galactose-binding domain-like"/>
    <property type="match status" value="1"/>
</dbReference>
<comment type="caution">
    <text evidence="7">The sequence shown here is derived from an EMBL/GenBank/DDBJ whole genome shotgun (WGS) entry which is preliminary data.</text>
</comment>
<dbReference type="SMART" id="SM00089">
    <property type="entry name" value="PKD"/>
    <property type="match status" value="1"/>
</dbReference>
<feature type="non-terminal residue" evidence="7">
    <location>
        <position position="1997"/>
    </location>
</feature>
<keyword evidence="8" id="KW-1185">Reference proteome</keyword>
<evidence type="ECO:0000313" key="8">
    <source>
        <dbReference type="Proteomes" id="UP000619238"/>
    </source>
</evidence>
<feature type="domain" description="CUB" evidence="4">
    <location>
        <begin position="9"/>
        <end position="117"/>
    </location>
</feature>
<dbReference type="PROSITE" id="PS51829">
    <property type="entry name" value="P_HOMO_B"/>
    <property type="match status" value="1"/>
</dbReference>
<keyword evidence="1" id="KW-0645">Protease</keyword>
<evidence type="ECO:0000256" key="1">
    <source>
        <dbReference type="ARBA" id="ARBA00022670"/>
    </source>
</evidence>
<evidence type="ECO:0000259" key="6">
    <source>
        <dbReference type="PROSITE" id="PS51829"/>
    </source>
</evidence>
<dbReference type="PROSITE" id="PS01180">
    <property type="entry name" value="CUB"/>
    <property type="match status" value="1"/>
</dbReference>
<keyword evidence="2" id="KW-0378">Hydrolase</keyword>
<dbReference type="Pfam" id="PF00431">
    <property type="entry name" value="CUB"/>
    <property type="match status" value="1"/>
</dbReference>